<dbReference type="VEuPathDB" id="FungiDB:PV08_01429"/>
<organism evidence="2 3">
    <name type="scientific">Exophiala spinifera</name>
    <dbReference type="NCBI Taxonomy" id="91928"/>
    <lineage>
        <taxon>Eukaryota</taxon>
        <taxon>Fungi</taxon>
        <taxon>Dikarya</taxon>
        <taxon>Ascomycota</taxon>
        <taxon>Pezizomycotina</taxon>
        <taxon>Eurotiomycetes</taxon>
        <taxon>Chaetothyriomycetidae</taxon>
        <taxon>Chaetothyriales</taxon>
        <taxon>Herpotrichiellaceae</taxon>
        <taxon>Exophiala</taxon>
    </lineage>
</organism>
<dbReference type="GeneID" id="27328512"/>
<dbReference type="InterPro" id="IPR021858">
    <property type="entry name" value="Fun_TF"/>
</dbReference>
<evidence type="ECO:0000313" key="3">
    <source>
        <dbReference type="Proteomes" id="UP000053328"/>
    </source>
</evidence>
<accession>A0A0D1YZV4</accession>
<feature type="signal peptide" evidence="1">
    <location>
        <begin position="1"/>
        <end position="22"/>
    </location>
</feature>
<dbReference type="Pfam" id="PF11951">
    <property type="entry name" value="Fungal_trans_2"/>
    <property type="match status" value="1"/>
</dbReference>
<dbReference type="OrthoDB" id="25818at2759"/>
<evidence type="ECO:0008006" key="4">
    <source>
        <dbReference type="Google" id="ProtNLM"/>
    </source>
</evidence>
<evidence type="ECO:0000256" key="1">
    <source>
        <dbReference type="SAM" id="SignalP"/>
    </source>
</evidence>
<keyword evidence="1" id="KW-0732">Signal</keyword>
<gene>
    <name evidence="2" type="ORF">PV08_01429</name>
</gene>
<dbReference type="EMBL" id="KN847492">
    <property type="protein sequence ID" value="KIW20851.1"/>
    <property type="molecule type" value="Genomic_DNA"/>
</dbReference>
<proteinExistence type="predicted"/>
<protein>
    <recommendedName>
        <fullName evidence="4">Secreted protein</fullName>
    </recommendedName>
</protein>
<dbReference type="Proteomes" id="UP000053328">
    <property type="component" value="Unassembled WGS sequence"/>
</dbReference>
<dbReference type="AlphaFoldDB" id="A0A0D1YZV4"/>
<evidence type="ECO:0000313" key="2">
    <source>
        <dbReference type="EMBL" id="KIW20851.1"/>
    </source>
</evidence>
<dbReference type="RefSeq" id="XP_016241067.1">
    <property type="nucleotide sequence ID" value="XM_016375791.1"/>
</dbReference>
<name>A0A0D1YZV4_9EURO</name>
<dbReference type="HOGENOM" id="CLU_2399699_0_0_1"/>
<sequence>MPWSSSMYRRLLFPLFMAGADSVSMHRQHYVKLCIAEILDKTKFPQPAVMEILNAVWNARSTGPNPLAWQENVPWMECTFSTSLKRQHDSLFF</sequence>
<keyword evidence="3" id="KW-1185">Reference proteome</keyword>
<reference evidence="2 3" key="1">
    <citation type="submission" date="2015-01" db="EMBL/GenBank/DDBJ databases">
        <title>The Genome Sequence of Exophiala spinifera CBS89968.</title>
        <authorList>
            <consortium name="The Broad Institute Genomics Platform"/>
            <person name="Cuomo C."/>
            <person name="de Hoog S."/>
            <person name="Gorbushina A."/>
            <person name="Stielow B."/>
            <person name="Teixiera M."/>
            <person name="Abouelleil A."/>
            <person name="Chapman S.B."/>
            <person name="Priest M."/>
            <person name="Young S.K."/>
            <person name="Wortman J."/>
            <person name="Nusbaum C."/>
            <person name="Birren B."/>
        </authorList>
    </citation>
    <scope>NUCLEOTIDE SEQUENCE [LARGE SCALE GENOMIC DNA]</scope>
    <source>
        <strain evidence="2 3">CBS 89968</strain>
    </source>
</reference>
<feature type="chain" id="PRO_5002237341" description="Secreted protein" evidence="1">
    <location>
        <begin position="23"/>
        <end position="93"/>
    </location>
</feature>
<dbReference type="STRING" id="91928.A0A0D1YZV4"/>